<keyword evidence="1" id="KW-0175">Coiled coil</keyword>
<protein>
    <recommendedName>
        <fullName evidence="5">Phospholipase-like protein</fullName>
    </recommendedName>
</protein>
<evidence type="ECO:0000313" key="3">
    <source>
        <dbReference type="EMBL" id="KAK7247345.1"/>
    </source>
</evidence>
<evidence type="ECO:0008006" key="5">
    <source>
        <dbReference type="Google" id="ProtNLM"/>
    </source>
</evidence>
<reference evidence="3 4" key="1">
    <citation type="submission" date="2024-01" db="EMBL/GenBank/DDBJ databases">
        <title>The genomes of 5 underutilized Papilionoideae crops provide insights into root nodulation and disease resistanc.</title>
        <authorList>
            <person name="Yuan L."/>
        </authorList>
    </citation>
    <scope>NUCLEOTIDE SEQUENCE [LARGE SCALE GENOMIC DNA]</scope>
    <source>
        <strain evidence="3">ZHUSHIDOU_FW_LH</strain>
        <tissue evidence="3">Leaf</tissue>
    </source>
</reference>
<evidence type="ECO:0000256" key="1">
    <source>
        <dbReference type="SAM" id="Coils"/>
    </source>
</evidence>
<comment type="caution">
    <text evidence="3">The sequence shown here is derived from an EMBL/GenBank/DDBJ whole genome shotgun (WGS) entry which is preliminary data.</text>
</comment>
<feature type="region of interest" description="Disordered" evidence="2">
    <location>
        <begin position="81"/>
        <end position="110"/>
    </location>
</feature>
<accession>A0AAN9EC28</accession>
<dbReference type="EMBL" id="JAYWIO010000008">
    <property type="protein sequence ID" value="KAK7247345.1"/>
    <property type="molecule type" value="Genomic_DNA"/>
</dbReference>
<gene>
    <name evidence="3" type="ORF">RIF29_42226</name>
</gene>
<organism evidence="3 4">
    <name type="scientific">Crotalaria pallida</name>
    <name type="common">Smooth rattlebox</name>
    <name type="synonym">Crotalaria striata</name>
    <dbReference type="NCBI Taxonomy" id="3830"/>
    <lineage>
        <taxon>Eukaryota</taxon>
        <taxon>Viridiplantae</taxon>
        <taxon>Streptophyta</taxon>
        <taxon>Embryophyta</taxon>
        <taxon>Tracheophyta</taxon>
        <taxon>Spermatophyta</taxon>
        <taxon>Magnoliopsida</taxon>
        <taxon>eudicotyledons</taxon>
        <taxon>Gunneridae</taxon>
        <taxon>Pentapetalae</taxon>
        <taxon>rosids</taxon>
        <taxon>fabids</taxon>
        <taxon>Fabales</taxon>
        <taxon>Fabaceae</taxon>
        <taxon>Papilionoideae</taxon>
        <taxon>50 kb inversion clade</taxon>
        <taxon>genistoids sensu lato</taxon>
        <taxon>core genistoids</taxon>
        <taxon>Crotalarieae</taxon>
        <taxon>Crotalaria</taxon>
    </lineage>
</organism>
<dbReference type="Pfam" id="PF05278">
    <property type="entry name" value="PEARLI-4"/>
    <property type="match status" value="1"/>
</dbReference>
<feature type="compositionally biased region" description="Basic and acidic residues" evidence="2">
    <location>
        <begin position="21"/>
        <end position="35"/>
    </location>
</feature>
<feature type="coiled-coil region" evidence="1">
    <location>
        <begin position="351"/>
        <end position="399"/>
    </location>
</feature>
<dbReference type="Proteomes" id="UP001372338">
    <property type="component" value="Unassembled WGS sequence"/>
</dbReference>
<dbReference type="InterPro" id="IPR007942">
    <property type="entry name" value="PLipase-like"/>
</dbReference>
<feature type="region of interest" description="Disordered" evidence="2">
    <location>
        <begin position="1"/>
        <end position="49"/>
    </location>
</feature>
<evidence type="ECO:0000256" key="2">
    <source>
        <dbReference type="SAM" id="MobiDB-lite"/>
    </source>
</evidence>
<name>A0AAN9EC28_CROPI</name>
<feature type="region of interest" description="Disordered" evidence="2">
    <location>
        <begin position="126"/>
        <end position="152"/>
    </location>
</feature>
<dbReference type="PANTHER" id="PTHR35358">
    <property type="entry name" value="OS06G0711100 PROTEIN"/>
    <property type="match status" value="1"/>
</dbReference>
<dbReference type="AlphaFoldDB" id="A0AAN9EC28"/>
<dbReference type="PANTHER" id="PTHR35358:SF10">
    <property type="entry name" value="PLANT PHOSPHOLIPASE-LIKE PROTEIN"/>
    <property type="match status" value="1"/>
</dbReference>
<keyword evidence="4" id="KW-1185">Reference proteome</keyword>
<proteinExistence type="predicted"/>
<evidence type="ECO:0000313" key="4">
    <source>
        <dbReference type="Proteomes" id="UP001372338"/>
    </source>
</evidence>
<sequence>MQEEQTKGTTKNKRKQKKQRKVELVTETEFPHSDSLKTSSIPSDSSWQCSPANKKHLVNNSAMINSRRPFLRSSKRLAQIEMRSASRSSHAPKSKEHLSTTAALEQQHNDPVDTIKTAAFRTPEASANPSIFSPEISHEGTEKIGNSDPSEGCTENIPEVWELHEAETSMPNQMEEPNTFQAVGITLELQPLAEAIQTSNNFEEGANRSKSFSMVRSPSTKSSFNLTEIILLNDEDDDVNSVGQSSASMNTADKYPVQKKCMPILIKILNKYGDVVQNCTLVTTESRTMLLEIICEIILKLQEKGFSETKQDHLKDMIVIVNDMKNKKVDVEWLLQRLSAILEAKQIIKQASTLKEKKVCSRETIENLEKEKVALAAKIQLLNDAMTVCKEKLARARDESALITATFSDSKSKLKPFLSSLVDGLL</sequence>
<feature type="compositionally biased region" description="Basic residues" evidence="2">
    <location>
        <begin position="10"/>
        <end position="20"/>
    </location>
</feature>
<feature type="compositionally biased region" description="Polar residues" evidence="2">
    <location>
        <begin position="36"/>
        <end position="49"/>
    </location>
</feature>